<reference evidence="2 3" key="1">
    <citation type="submission" date="2022-01" db="EMBL/GenBank/DDBJ databases">
        <authorList>
            <person name="Xiong W."/>
            <person name="Schranz E."/>
        </authorList>
    </citation>
    <scope>NUCLEOTIDE SEQUENCE [LARGE SCALE GENOMIC DNA]</scope>
</reference>
<organism evidence="2 3">
    <name type="scientific">Lactuca virosa</name>
    <dbReference type="NCBI Taxonomy" id="75947"/>
    <lineage>
        <taxon>Eukaryota</taxon>
        <taxon>Viridiplantae</taxon>
        <taxon>Streptophyta</taxon>
        <taxon>Embryophyta</taxon>
        <taxon>Tracheophyta</taxon>
        <taxon>Spermatophyta</taxon>
        <taxon>Magnoliopsida</taxon>
        <taxon>eudicotyledons</taxon>
        <taxon>Gunneridae</taxon>
        <taxon>Pentapetalae</taxon>
        <taxon>asterids</taxon>
        <taxon>campanulids</taxon>
        <taxon>Asterales</taxon>
        <taxon>Asteraceae</taxon>
        <taxon>Cichorioideae</taxon>
        <taxon>Cichorieae</taxon>
        <taxon>Lactucinae</taxon>
        <taxon>Lactuca</taxon>
    </lineage>
</organism>
<keyword evidence="1" id="KW-0812">Transmembrane</keyword>
<keyword evidence="1" id="KW-0472">Membrane</keyword>
<name>A0AAU9MUV8_9ASTR</name>
<gene>
    <name evidence="2" type="ORF">LVIROSA_LOCUS14921</name>
</gene>
<protein>
    <submittedName>
        <fullName evidence="2">Uncharacterized protein</fullName>
    </submittedName>
</protein>
<feature type="transmembrane region" description="Helical" evidence="1">
    <location>
        <begin position="72"/>
        <end position="97"/>
    </location>
</feature>
<dbReference type="AlphaFoldDB" id="A0AAU9MUV8"/>
<sequence>MCSGWLIVILGLAIGKFIPRYVKFSLYVGGWFRMRIALSFIEKGIVTGADMPGVKNVTRVDVSYGWNGVGVFIPWIVFFMFEDTVCCAPWVIIPWVVPRSSLVLLPRIIVVGASVTIGIMDVAVTGITIGIGVGVGVTTNTVEVMMGVVGVTSDASVIDDKKSISLEVMLVTTSRSPKLGNDGI</sequence>
<keyword evidence="3" id="KW-1185">Reference proteome</keyword>
<feature type="transmembrane region" description="Helical" evidence="1">
    <location>
        <begin position="109"/>
        <end position="137"/>
    </location>
</feature>
<evidence type="ECO:0000313" key="2">
    <source>
        <dbReference type="EMBL" id="CAH1427954.1"/>
    </source>
</evidence>
<dbReference type="Proteomes" id="UP001157418">
    <property type="component" value="Unassembled WGS sequence"/>
</dbReference>
<proteinExistence type="predicted"/>
<accession>A0AAU9MUV8</accession>
<evidence type="ECO:0000256" key="1">
    <source>
        <dbReference type="SAM" id="Phobius"/>
    </source>
</evidence>
<comment type="caution">
    <text evidence="2">The sequence shown here is derived from an EMBL/GenBank/DDBJ whole genome shotgun (WGS) entry which is preliminary data.</text>
</comment>
<evidence type="ECO:0000313" key="3">
    <source>
        <dbReference type="Proteomes" id="UP001157418"/>
    </source>
</evidence>
<dbReference type="EMBL" id="CAKMRJ010002223">
    <property type="protein sequence ID" value="CAH1427954.1"/>
    <property type="molecule type" value="Genomic_DNA"/>
</dbReference>
<keyword evidence="1" id="KW-1133">Transmembrane helix</keyword>